<dbReference type="GO" id="GO:0004180">
    <property type="term" value="F:carboxypeptidase activity"/>
    <property type="evidence" value="ECO:0007669"/>
    <property type="project" value="UniProtKB-KW"/>
</dbReference>
<evidence type="ECO:0000256" key="2">
    <source>
        <dbReference type="ARBA" id="ARBA00022670"/>
    </source>
</evidence>
<evidence type="ECO:0000256" key="5">
    <source>
        <dbReference type="ARBA" id="ARBA00022833"/>
    </source>
</evidence>
<dbReference type="PANTHER" id="PTHR45962:SF1">
    <property type="entry name" value="N-FATTY-ACYL-AMINO ACID SYNTHASE_HYDROLASE PM20D1"/>
    <property type="match status" value="1"/>
</dbReference>
<evidence type="ECO:0000256" key="4">
    <source>
        <dbReference type="ARBA" id="ARBA00022801"/>
    </source>
</evidence>
<name>A0A2Y9BK44_9FIRM</name>
<dbReference type="Gene3D" id="3.30.70.360">
    <property type="match status" value="1"/>
</dbReference>
<keyword evidence="8" id="KW-1185">Reference proteome</keyword>
<dbReference type="OrthoDB" id="9792335at2"/>
<dbReference type="Pfam" id="PF07687">
    <property type="entry name" value="M20_dimer"/>
    <property type="match status" value="1"/>
</dbReference>
<protein>
    <submittedName>
        <fullName evidence="7">Carboxypeptidase PM20D1</fullName>
    </submittedName>
</protein>
<dbReference type="InterPro" id="IPR002933">
    <property type="entry name" value="Peptidase_M20"/>
</dbReference>
<feature type="domain" description="Peptidase M20 dimerisation" evidence="6">
    <location>
        <begin position="231"/>
        <end position="376"/>
    </location>
</feature>
<dbReference type="Gene3D" id="3.40.630.10">
    <property type="entry name" value="Zn peptidases"/>
    <property type="match status" value="1"/>
</dbReference>
<keyword evidence="5" id="KW-0862">Zinc</keyword>
<evidence type="ECO:0000313" key="7">
    <source>
        <dbReference type="EMBL" id="PWJ28292.1"/>
    </source>
</evidence>
<keyword evidence="4" id="KW-0378">Hydrolase</keyword>
<dbReference type="InterPro" id="IPR011650">
    <property type="entry name" value="Peptidase_M20_dimer"/>
</dbReference>
<proteinExistence type="inferred from homology"/>
<keyword evidence="2" id="KW-0645">Protease</keyword>
<organism evidence="7 8">
    <name type="scientific">Faecalicatena orotica</name>
    <dbReference type="NCBI Taxonomy" id="1544"/>
    <lineage>
        <taxon>Bacteria</taxon>
        <taxon>Bacillati</taxon>
        <taxon>Bacillota</taxon>
        <taxon>Clostridia</taxon>
        <taxon>Lachnospirales</taxon>
        <taxon>Lachnospiraceae</taxon>
        <taxon>Faecalicatena</taxon>
    </lineage>
</organism>
<dbReference type="SUPFAM" id="SSF53187">
    <property type="entry name" value="Zn-dependent exopeptidases"/>
    <property type="match status" value="1"/>
</dbReference>
<evidence type="ECO:0000259" key="6">
    <source>
        <dbReference type="Pfam" id="PF07687"/>
    </source>
</evidence>
<keyword evidence="7" id="KW-0121">Carboxypeptidase</keyword>
<comment type="similarity">
    <text evidence="1">Belongs to the peptidase M20A family.</text>
</comment>
<dbReference type="GO" id="GO:0006508">
    <property type="term" value="P:proteolysis"/>
    <property type="evidence" value="ECO:0007669"/>
    <property type="project" value="UniProtKB-KW"/>
</dbReference>
<dbReference type="SUPFAM" id="SSF55031">
    <property type="entry name" value="Bacterial exopeptidase dimerisation domain"/>
    <property type="match status" value="1"/>
</dbReference>
<sequence>MIVLWVILILIVLFLAVLIVRALGYKPKERYMPSGDALALDSDKIVKDMAEMIRCRTISYNDPDLIDKEEFRKFQELLPALFPHIHEACSREFVGENGMLYCWKGKSPDSPVVLMSHYDVVPVEESQWDKPAFDGIVEDGVLWGRGTLDTKGTLCGIMEAAEKLIQEGFVPEHDIYFAFSGQEEINGPTCPAIVDLFEQRGIRPALVVDEGGAVVENVFPGVDKECALIGIAEKGLTNIEFHAKSGGGHASMPPVHTIVGELAQAVTEVENHPFPRQLTKPVREMLDTLGRYSTFTYKLIFANLWCFEGLFDRICRASGGELNAMMRTTCAVTKMEGGKAFNVIPPKASVGMNLRLLGSDTVESARDYLEKTIHNPNIDVTVYEGRNPSAESDTGCEEYKRLCQAVVDTWQDAIVSPYLMMACSDSWHYCRITDRVYKFSAMKLSKEERGMIHGNNERVPVDTLVKTVEFYVRLLKKC</sequence>
<gene>
    <name evidence="7" type="ORF">A8806_109172</name>
</gene>
<dbReference type="RefSeq" id="WP_109732092.1">
    <property type="nucleotide sequence ID" value="NZ_BAAACK010000009.1"/>
</dbReference>
<dbReference type="AlphaFoldDB" id="A0A2Y9BK44"/>
<dbReference type="GO" id="GO:0046872">
    <property type="term" value="F:metal ion binding"/>
    <property type="evidence" value="ECO:0007669"/>
    <property type="project" value="UniProtKB-KW"/>
</dbReference>
<evidence type="ECO:0000256" key="3">
    <source>
        <dbReference type="ARBA" id="ARBA00022723"/>
    </source>
</evidence>
<dbReference type="InterPro" id="IPR036264">
    <property type="entry name" value="Bact_exopeptidase_dim_dom"/>
</dbReference>
<dbReference type="EMBL" id="QGDL01000009">
    <property type="protein sequence ID" value="PWJ28292.1"/>
    <property type="molecule type" value="Genomic_DNA"/>
</dbReference>
<dbReference type="InterPro" id="IPR047177">
    <property type="entry name" value="Pept_M20A"/>
</dbReference>
<accession>A0A2Y9BK44</accession>
<comment type="caution">
    <text evidence="7">The sequence shown here is derived from an EMBL/GenBank/DDBJ whole genome shotgun (WGS) entry which is preliminary data.</text>
</comment>
<dbReference type="Proteomes" id="UP000245845">
    <property type="component" value="Unassembled WGS sequence"/>
</dbReference>
<dbReference type="PANTHER" id="PTHR45962">
    <property type="entry name" value="N-FATTY-ACYL-AMINO ACID SYNTHASE/HYDROLASE PM20D1"/>
    <property type="match status" value="1"/>
</dbReference>
<dbReference type="Gene3D" id="1.10.150.900">
    <property type="match status" value="1"/>
</dbReference>
<keyword evidence="3" id="KW-0479">Metal-binding</keyword>
<dbReference type="Pfam" id="PF01546">
    <property type="entry name" value="Peptidase_M20"/>
    <property type="match status" value="1"/>
</dbReference>
<evidence type="ECO:0000313" key="8">
    <source>
        <dbReference type="Proteomes" id="UP000245845"/>
    </source>
</evidence>
<evidence type="ECO:0000256" key="1">
    <source>
        <dbReference type="ARBA" id="ARBA00006247"/>
    </source>
</evidence>
<reference evidence="7 8" key="1">
    <citation type="submission" date="2018-05" db="EMBL/GenBank/DDBJ databases">
        <title>The Hungate 1000. A catalogue of reference genomes from the rumen microbiome.</title>
        <authorList>
            <person name="Kelly W."/>
        </authorList>
    </citation>
    <scope>NUCLEOTIDE SEQUENCE [LARGE SCALE GENOMIC DNA]</scope>
    <source>
        <strain evidence="7 8">NLAE-zl-C242</strain>
    </source>
</reference>